<evidence type="ECO:0000313" key="9">
    <source>
        <dbReference type="Proteomes" id="UP001342314"/>
    </source>
</evidence>
<feature type="compositionally biased region" description="Basic and acidic residues" evidence="6">
    <location>
        <begin position="348"/>
        <end position="357"/>
    </location>
</feature>
<feature type="region of interest" description="Disordered" evidence="6">
    <location>
        <begin position="764"/>
        <end position="791"/>
    </location>
</feature>
<reference evidence="8 9" key="1">
    <citation type="submission" date="2021-12" db="EMBL/GenBank/DDBJ databases">
        <title>High titer production of polyol ester of fatty acids by Rhodotorula paludigena BS15 towards product separation-free biomass refinery.</title>
        <authorList>
            <person name="Mano J."/>
            <person name="Ono H."/>
            <person name="Tanaka T."/>
            <person name="Naito K."/>
            <person name="Sushida H."/>
            <person name="Ike M."/>
            <person name="Tokuyasu K."/>
            <person name="Kitaoka M."/>
        </authorList>
    </citation>
    <scope>NUCLEOTIDE SEQUENCE [LARGE SCALE GENOMIC DNA]</scope>
    <source>
        <strain evidence="8 9">BS15</strain>
    </source>
</reference>
<dbReference type="Pfam" id="PF00172">
    <property type="entry name" value="Zn_clus"/>
    <property type="match status" value="1"/>
</dbReference>
<dbReference type="PROSITE" id="PS50048">
    <property type="entry name" value="ZN2_CY6_FUNGAL_2"/>
    <property type="match status" value="1"/>
</dbReference>
<dbReference type="EMBL" id="BQKY01000011">
    <property type="protein sequence ID" value="GJN92425.1"/>
    <property type="molecule type" value="Genomic_DNA"/>
</dbReference>
<evidence type="ECO:0000256" key="5">
    <source>
        <dbReference type="ARBA" id="ARBA00023242"/>
    </source>
</evidence>
<keyword evidence="5" id="KW-0539">Nucleus</keyword>
<gene>
    <name evidence="8" type="ORF">Rhopal_005455-T1</name>
</gene>
<evidence type="ECO:0000256" key="2">
    <source>
        <dbReference type="ARBA" id="ARBA00023015"/>
    </source>
</evidence>
<name>A0AAV5GR96_9BASI</name>
<dbReference type="SUPFAM" id="SSF57701">
    <property type="entry name" value="Zn2/Cys6 DNA-binding domain"/>
    <property type="match status" value="1"/>
</dbReference>
<evidence type="ECO:0000256" key="3">
    <source>
        <dbReference type="ARBA" id="ARBA00023125"/>
    </source>
</evidence>
<dbReference type="InterPro" id="IPR050797">
    <property type="entry name" value="Carb_Metab_Trans_Reg"/>
</dbReference>
<comment type="caution">
    <text evidence="8">The sequence shown here is derived from an EMBL/GenBank/DDBJ whole genome shotgun (WGS) entry which is preliminary data.</text>
</comment>
<proteinExistence type="predicted"/>
<feature type="region of interest" description="Disordered" evidence="6">
    <location>
        <begin position="348"/>
        <end position="367"/>
    </location>
</feature>
<protein>
    <recommendedName>
        <fullName evidence="7">Zn(2)-C6 fungal-type domain-containing protein</fullName>
    </recommendedName>
</protein>
<feature type="compositionally biased region" description="Pro residues" evidence="6">
    <location>
        <begin position="166"/>
        <end position="176"/>
    </location>
</feature>
<dbReference type="PANTHER" id="PTHR31668">
    <property type="entry name" value="GLUCOSE TRANSPORT TRANSCRIPTION REGULATOR RGT1-RELATED-RELATED"/>
    <property type="match status" value="1"/>
</dbReference>
<feature type="compositionally biased region" description="Basic and acidic residues" evidence="6">
    <location>
        <begin position="264"/>
        <end position="281"/>
    </location>
</feature>
<keyword evidence="3" id="KW-0238">DNA-binding</keyword>
<evidence type="ECO:0000256" key="4">
    <source>
        <dbReference type="ARBA" id="ARBA00023163"/>
    </source>
</evidence>
<dbReference type="InterPro" id="IPR001138">
    <property type="entry name" value="Zn2Cys6_DnaBD"/>
</dbReference>
<evidence type="ECO:0000259" key="7">
    <source>
        <dbReference type="PROSITE" id="PS50048"/>
    </source>
</evidence>
<keyword evidence="2" id="KW-0805">Transcription regulation</keyword>
<keyword evidence="4" id="KW-0804">Transcription</keyword>
<evidence type="ECO:0000256" key="6">
    <source>
        <dbReference type="SAM" id="MobiDB-lite"/>
    </source>
</evidence>
<dbReference type="SMART" id="SM00066">
    <property type="entry name" value="GAL4"/>
    <property type="match status" value="1"/>
</dbReference>
<dbReference type="InterPro" id="IPR036864">
    <property type="entry name" value="Zn2-C6_fun-type_DNA-bd_sf"/>
</dbReference>
<dbReference type="Gene3D" id="4.10.240.10">
    <property type="entry name" value="Zn(2)-C6 fungal-type DNA-binding domain"/>
    <property type="match status" value="1"/>
</dbReference>
<dbReference type="GO" id="GO:0008270">
    <property type="term" value="F:zinc ion binding"/>
    <property type="evidence" value="ECO:0007669"/>
    <property type="project" value="InterPro"/>
</dbReference>
<feature type="region of interest" description="Disordered" evidence="6">
    <location>
        <begin position="1"/>
        <end position="23"/>
    </location>
</feature>
<keyword evidence="1" id="KW-0479">Metal-binding</keyword>
<feature type="region of interest" description="Disordered" evidence="6">
    <location>
        <begin position="43"/>
        <end position="73"/>
    </location>
</feature>
<dbReference type="AlphaFoldDB" id="A0AAV5GR96"/>
<accession>A0AAV5GR96</accession>
<dbReference type="GO" id="GO:0003677">
    <property type="term" value="F:DNA binding"/>
    <property type="evidence" value="ECO:0007669"/>
    <property type="project" value="UniProtKB-KW"/>
</dbReference>
<feature type="domain" description="Zn(2)-C6 fungal-type" evidence="7">
    <location>
        <begin position="223"/>
        <end position="255"/>
    </location>
</feature>
<dbReference type="Proteomes" id="UP001342314">
    <property type="component" value="Unassembled WGS sequence"/>
</dbReference>
<organism evidence="8 9">
    <name type="scientific">Rhodotorula paludigena</name>
    <dbReference type="NCBI Taxonomy" id="86838"/>
    <lineage>
        <taxon>Eukaryota</taxon>
        <taxon>Fungi</taxon>
        <taxon>Dikarya</taxon>
        <taxon>Basidiomycota</taxon>
        <taxon>Pucciniomycotina</taxon>
        <taxon>Microbotryomycetes</taxon>
        <taxon>Sporidiobolales</taxon>
        <taxon>Sporidiobolaceae</taxon>
        <taxon>Rhodotorula</taxon>
    </lineage>
</organism>
<dbReference type="PANTHER" id="PTHR31668:SF26">
    <property type="entry name" value="GLUCOSE TRANSPORT TRANSCRIPTION REGULATOR RGT1-RELATED"/>
    <property type="match status" value="1"/>
</dbReference>
<dbReference type="CDD" id="cd00067">
    <property type="entry name" value="GAL4"/>
    <property type="match status" value="1"/>
</dbReference>
<feature type="region of interest" description="Disordered" evidence="6">
    <location>
        <begin position="165"/>
        <end position="185"/>
    </location>
</feature>
<evidence type="ECO:0000313" key="8">
    <source>
        <dbReference type="EMBL" id="GJN92425.1"/>
    </source>
</evidence>
<evidence type="ECO:0000256" key="1">
    <source>
        <dbReference type="ARBA" id="ARBA00022723"/>
    </source>
</evidence>
<feature type="region of interest" description="Disordered" evidence="6">
    <location>
        <begin position="264"/>
        <end position="296"/>
    </location>
</feature>
<dbReference type="PROSITE" id="PS00463">
    <property type="entry name" value="ZN2_CY6_FUNGAL_1"/>
    <property type="match status" value="1"/>
</dbReference>
<sequence>MLARPRAAQSALRGLPTSTTRRPAPLVAPLAAHWKLQPVHRSYSAPATPPYDPRLASSEPDGPRPPTEEERPSATAEFYRALVPSMLHCLALGSIVYYALELTYMYLLREKQGDDLRAKVAALEDELAAVRAGPHDAQGGAKATRSWWKLCLHCLLHDFRKRSTPARPPPNIPLPPRSRGVAPMSQHPEGAQMVASTSAQVWETPSVDGGPPNGKKRRKAARACDPCRDRKLKCDWVPGRVPPICFECAKRSIRCESVKPAKIDPRKRAKLEAQEQHDLLRESTAPPPLSAPISAHWTPTVASPSLAAPLPVAPHSTASPVSVASGGPASATSSGLDMLARCVDRVSKRMQEHDRSPSPDTAPETSYTRTLGETSITQFLAQLQPSEDLSKVDREFGLFRAQDGSVRTVIAPTAVAESKVSRPHGTLTTETVLQLVQHFIDEILPLFPILRPEDLRSLDQIPPVLLFSICALAASSRKFSHELFDTLRAFLETAIEMGDPFSTSSITNVQGLHRRPTCDQPMEVRQTKMRVWMCCVIHDTCYSASPGQPSMIDLDDCYDCSDHFEGDPYLVEMYKLCMLLSRAMKAVNRVRLAKTTDEQLERILSDFDQWRLAIPEALQFAGADSSIQAGLLHSVMVAFESIFLSPFVKQDATLPPHLAFRPSRARWFAVVNRSQLAIDWTLQYGTSPLDSWFIAFYSLMRAASVQFFDHTKNGSLRSLQAIEAVKTGLTPWAAWSCDGPLSTRAKVLKIATLLWQAAARRHQPATSASGRSVEEAMGSSQHGPGPVEREPFFCKQNALTPLTLASQ</sequence>
<keyword evidence="9" id="KW-1185">Reference proteome</keyword>
<dbReference type="GO" id="GO:0000981">
    <property type="term" value="F:DNA-binding transcription factor activity, RNA polymerase II-specific"/>
    <property type="evidence" value="ECO:0007669"/>
    <property type="project" value="InterPro"/>
</dbReference>
<feature type="region of interest" description="Disordered" evidence="6">
    <location>
        <begin position="314"/>
        <end position="335"/>
    </location>
</feature>
<dbReference type="CDD" id="cd12148">
    <property type="entry name" value="fungal_TF_MHR"/>
    <property type="match status" value="1"/>
</dbReference>